<dbReference type="Proteomes" id="UP001383192">
    <property type="component" value="Unassembled WGS sequence"/>
</dbReference>
<keyword evidence="2" id="KW-0812">Transmembrane</keyword>
<accession>A0AAW0B6Z1</accession>
<dbReference type="PANTHER" id="PTHR35043:SF7">
    <property type="entry name" value="TRANSCRIPTION FACTOR DOMAIN-CONTAINING PROTEIN"/>
    <property type="match status" value="1"/>
</dbReference>
<protein>
    <recommendedName>
        <fullName evidence="5">Gustatory receptor</fullName>
    </recommendedName>
</protein>
<sequence length="391" mass="44992">MLHLFALARRITSAISSNEATPFDPNTGECIDINGCRTSTDIIWSCISVIFICTWVAIHPNIPIVRKRQKQWHPAVVFYQNVELMIIAIFAPEFMILWAMRQREKAKEIREKFKQYGWGMTHGFFVIMGGFTLYDGDTFCGYLWDDSGGDRDEGLERWISQIGDQHEYVQKGPGQNPQPPPVQDANDTTKNTNVLPIQDKSLLINTPSDASCLLEFLLAKGYITITEDEIKDRSHADFVSKSIAVIQTTWFIFQVIARAVEGLAITEIEIITVGFALLNLGTYFLWWNKPLRVGYPVRVYWRQTERYTVESQEETIWSICRDGFLAVIDYIYATNFSDRIPNHILSTLLFLFVPMAQYLINVLDSLEDEAVTYHMDDPQILHDYTKIPLHI</sequence>
<feature type="transmembrane region" description="Helical" evidence="2">
    <location>
        <begin position="42"/>
        <end position="58"/>
    </location>
</feature>
<dbReference type="EMBL" id="JAYKXP010000161">
    <property type="protein sequence ID" value="KAK7021837.1"/>
    <property type="molecule type" value="Genomic_DNA"/>
</dbReference>
<feature type="region of interest" description="Disordered" evidence="1">
    <location>
        <begin position="168"/>
        <end position="190"/>
    </location>
</feature>
<proteinExistence type="predicted"/>
<keyword evidence="4" id="KW-1185">Reference proteome</keyword>
<evidence type="ECO:0000256" key="1">
    <source>
        <dbReference type="SAM" id="MobiDB-lite"/>
    </source>
</evidence>
<evidence type="ECO:0000313" key="4">
    <source>
        <dbReference type="Proteomes" id="UP001383192"/>
    </source>
</evidence>
<keyword evidence="2" id="KW-0472">Membrane</keyword>
<comment type="caution">
    <text evidence="3">The sequence shown here is derived from an EMBL/GenBank/DDBJ whole genome shotgun (WGS) entry which is preliminary data.</text>
</comment>
<organism evidence="3 4">
    <name type="scientific">Paramarasmius palmivorus</name>
    <dbReference type="NCBI Taxonomy" id="297713"/>
    <lineage>
        <taxon>Eukaryota</taxon>
        <taxon>Fungi</taxon>
        <taxon>Dikarya</taxon>
        <taxon>Basidiomycota</taxon>
        <taxon>Agaricomycotina</taxon>
        <taxon>Agaricomycetes</taxon>
        <taxon>Agaricomycetidae</taxon>
        <taxon>Agaricales</taxon>
        <taxon>Marasmiineae</taxon>
        <taxon>Marasmiaceae</taxon>
        <taxon>Paramarasmius</taxon>
    </lineage>
</organism>
<name>A0AAW0B6Z1_9AGAR</name>
<evidence type="ECO:0000313" key="3">
    <source>
        <dbReference type="EMBL" id="KAK7021837.1"/>
    </source>
</evidence>
<evidence type="ECO:0000256" key="2">
    <source>
        <dbReference type="SAM" id="Phobius"/>
    </source>
</evidence>
<feature type="transmembrane region" description="Helical" evidence="2">
    <location>
        <begin position="78"/>
        <end position="100"/>
    </location>
</feature>
<gene>
    <name evidence="3" type="ORF">VNI00_017223</name>
</gene>
<evidence type="ECO:0008006" key="5">
    <source>
        <dbReference type="Google" id="ProtNLM"/>
    </source>
</evidence>
<keyword evidence="2" id="KW-1133">Transmembrane helix</keyword>
<dbReference type="PANTHER" id="PTHR35043">
    <property type="entry name" value="TRANSCRIPTION FACTOR DOMAIN-CONTAINING PROTEIN"/>
    <property type="match status" value="1"/>
</dbReference>
<reference evidence="3 4" key="1">
    <citation type="submission" date="2024-01" db="EMBL/GenBank/DDBJ databases">
        <title>A draft genome for a cacao thread blight-causing isolate of Paramarasmius palmivorus.</title>
        <authorList>
            <person name="Baruah I.K."/>
            <person name="Bukari Y."/>
            <person name="Amoako-Attah I."/>
            <person name="Meinhardt L.W."/>
            <person name="Bailey B.A."/>
            <person name="Cohen S.P."/>
        </authorList>
    </citation>
    <scope>NUCLEOTIDE SEQUENCE [LARGE SCALE GENOMIC DNA]</scope>
    <source>
        <strain evidence="3 4">GH-12</strain>
    </source>
</reference>
<dbReference type="AlphaFoldDB" id="A0AAW0B6Z1"/>